<organism evidence="1 2">
    <name type="scientific">Enterobacter phage vB_EclS_CobraSix</name>
    <dbReference type="NCBI Taxonomy" id="2894794"/>
    <lineage>
        <taxon>Viruses</taxon>
        <taxon>Duplodnaviria</taxon>
        <taxon>Heunggongvirae</taxon>
        <taxon>Uroviricota</taxon>
        <taxon>Caudoviricetes</taxon>
        <taxon>Cobrasixvirus</taxon>
        <taxon>Cobrasixvirus cobrasix</taxon>
    </lineage>
</organism>
<name>A0AAE9CAT1_9CAUD</name>
<reference evidence="1" key="1">
    <citation type="submission" date="2021-10" db="EMBL/GenBank/DDBJ databases">
        <authorList>
            <person name="Brantly S."/>
            <person name="Loertscher E."/>
            <person name="Chow J."/>
            <person name="Doney J."/>
            <person name="Standing N."/>
            <person name="Ruesch S."/>
            <person name="Holmstead J."/>
            <person name="Fairholm J."/>
            <person name="Parson M."/>
            <person name="Rodriguez W."/>
            <person name="Himes S."/>
            <person name="Tovar K."/>
            <person name="Wilkey A."/>
            <person name="Birch L."/>
            <person name="Hogan T."/>
            <person name="Flake P."/>
            <person name="Walker J."/>
            <person name="Johnson L."/>
            <person name="Kruger J.L."/>
            <person name="Sharma R."/>
            <person name="Breakwell D.P."/>
            <person name="Grose J.H."/>
        </authorList>
    </citation>
    <scope>NUCLEOTIDE SEQUENCE</scope>
</reference>
<dbReference type="Proteomes" id="UP000827816">
    <property type="component" value="Segment"/>
</dbReference>
<evidence type="ECO:0000313" key="1">
    <source>
        <dbReference type="EMBL" id="UGO47180.1"/>
    </source>
</evidence>
<dbReference type="EMBL" id="OK499971">
    <property type="protein sequence ID" value="UGO47180.1"/>
    <property type="molecule type" value="Genomic_DNA"/>
</dbReference>
<accession>A0AAE9CAT1</accession>
<sequence>MAYQLRAHPGDWREGIEMEGVMQKNGQQAEVETLVLDPARHSLFIGGQKLPGVTSIQMEVRSEQCCELELHRDSDHLAQAGSQ</sequence>
<proteinExistence type="predicted"/>
<keyword evidence="2" id="KW-1185">Reference proteome</keyword>
<protein>
    <submittedName>
        <fullName evidence="1">Uncharacterized protein</fullName>
    </submittedName>
</protein>
<gene>
    <name evidence="1" type="ORF">COBRASIX_13</name>
</gene>
<evidence type="ECO:0000313" key="2">
    <source>
        <dbReference type="Proteomes" id="UP000827816"/>
    </source>
</evidence>